<dbReference type="RefSeq" id="WP_106538598.1">
    <property type="nucleotide sequence ID" value="NZ_ML142899.1"/>
</dbReference>
<dbReference type="Proteomes" id="UP000243528">
    <property type="component" value="Unassembled WGS sequence"/>
</dbReference>
<gene>
    <name evidence="2" type="ORF">CLV30_11492</name>
</gene>
<organism evidence="2 3">
    <name type="scientific">Haloactinopolyspora alba</name>
    <dbReference type="NCBI Taxonomy" id="648780"/>
    <lineage>
        <taxon>Bacteria</taxon>
        <taxon>Bacillati</taxon>
        <taxon>Actinomycetota</taxon>
        <taxon>Actinomycetes</taxon>
        <taxon>Jiangellales</taxon>
        <taxon>Jiangellaceae</taxon>
        <taxon>Haloactinopolyspora</taxon>
    </lineage>
</organism>
<proteinExistence type="predicted"/>
<keyword evidence="1" id="KW-1133">Transmembrane helix</keyword>
<keyword evidence="3" id="KW-1185">Reference proteome</keyword>
<reference evidence="2 3" key="1">
    <citation type="submission" date="2018-03" db="EMBL/GenBank/DDBJ databases">
        <title>Genomic Encyclopedia of Archaeal and Bacterial Type Strains, Phase II (KMG-II): from individual species to whole genera.</title>
        <authorList>
            <person name="Goeker M."/>
        </authorList>
    </citation>
    <scope>NUCLEOTIDE SEQUENCE [LARGE SCALE GENOMIC DNA]</scope>
    <source>
        <strain evidence="2 3">DSM 45211</strain>
    </source>
</reference>
<keyword evidence="1" id="KW-0472">Membrane</keyword>
<dbReference type="EMBL" id="PYGE01000014">
    <property type="protein sequence ID" value="PSL01362.1"/>
    <property type="molecule type" value="Genomic_DNA"/>
</dbReference>
<evidence type="ECO:0000313" key="2">
    <source>
        <dbReference type="EMBL" id="PSL01362.1"/>
    </source>
</evidence>
<accession>A0A2P8DVW8</accession>
<protein>
    <submittedName>
        <fullName evidence="2">Uncharacterized protein</fullName>
    </submittedName>
</protein>
<keyword evidence="1" id="KW-0812">Transmembrane</keyword>
<dbReference type="AlphaFoldDB" id="A0A2P8DVW8"/>
<evidence type="ECO:0000256" key="1">
    <source>
        <dbReference type="SAM" id="Phobius"/>
    </source>
</evidence>
<feature type="transmembrane region" description="Helical" evidence="1">
    <location>
        <begin position="66"/>
        <end position="86"/>
    </location>
</feature>
<comment type="caution">
    <text evidence="2">The sequence shown here is derived from an EMBL/GenBank/DDBJ whole genome shotgun (WGS) entry which is preliminary data.</text>
</comment>
<dbReference type="OrthoDB" id="5193482at2"/>
<evidence type="ECO:0000313" key="3">
    <source>
        <dbReference type="Proteomes" id="UP000243528"/>
    </source>
</evidence>
<sequence>MAEATSGNDALVMLLAAPLALPVAAPLVFGAWTEGRQWMIERGFIASPEDAVWSVPGWDGAGVGSAHIVLGACLVVLIMVVGSMVARRGPSDESIDT</sequence>
<name>A0A2P8DVW8_9ACTN</name>